<sequence length="103" mass="10450">MKALVLTAALAVVQLVALNAQAQVFGVDDGGAARTERARQGKAAARNPQASEGNPIPDAAPRASTDERAAARAKRAKTGAQAARGPQMGEGDPIPRPAPATSR</sequence>
<evidence type="ECO:0000313" key="4">
    <source>
        <dbReference type="Proteomes" id="UP001365846"/>
    </source>
</evidence>
<accession>A0ABU8VG12</accession>
<evidence type="ECO:0008006" key="5">
    <source>
        <dbReference type="Google" id="ProtNLM"/>
    </source>
</evidence>
<dbReference type="EMBL" id="JBBKZU010000006">
    <property type="protein sequence ID" value="MEJ8812613.1"/>
    <property type="molecule type" value="Genomic_DNA"/>
</dbReference>
<comment type="caution">
    <text evidence="3">The sequence shown here is derived from an EMBL/GenBank/DDBJ whole genome shotgun (WGS) entry which is preliminary data.</text>
</comment>
<feature type="region of interest" description="Disordered" evidence="1">
    <location>
        <begin position="32"/>
        <end position="103"/>
    </location>
</feature>
<gene>
    <name evidence="3" type="ORF">WKW77_16125</name>
</gene>
<dbReference type="RefSeq" id="WP_340357861.1">
    <property type="nucleotide sequence ID" value="NZ_JBBKZU010000006.1"/>
</dbReference>
<proteinExistence type="predicted"/>
<reference evidence="3 4" key="1">
    <citation type="submission" date="2024-03" db="EMBL/GenBank/DDBJ databases">
        <title>Novel species of the genus Variovorax.</title>
        <authorList>
            <person name="Liu Q."/>
            <person name="Xin Y.-H."/>
        </authorList>
    </citation>
    <scope>NUCLEOTIDE SEQUENCE [LARGE SCALE GENOMIC DNA]</scope>
    <source>
        <strain evidence="3 4">KACC 18899</strain>
    </source>
</reference>
<keyword evidence="4" id="KW-1185">Reference proteome</keyword>
<dbReference type="Proteomes" id="UP001365846">
    <property type="component" value="Unassembled WGS sequence"/>
</dbReference>
<keyword evidence="2" id="KW-0732">Signal</keyword>
<feature type="compositionally biased region" description="Pro residues" evidence="1">
    <location>
        <begin position="94"/>
        <end position="103"/>
    </location>
</feature>
<feature type="chain" id="PRO_5045255378" description="Cell envelope biogenesis protein TolA" evidence="2">
    <location>
        <begin position="23"/>
        <end position="103"/>
    </location>
</feature>
<name>A0ABU8VG12_9BURK</name>
<evidence type="ECO:0000256" key="2">
    <source>
        <dbReference type="SAM" id="SignalP"/>
    </source>
</evidence>
<organism evidence="3 4">
    <name type="scientific">Variovorax ureilyticus</name>
    <dbReference type="NCBI Taxonomy" id="1836198"/>
    <lineage>
        <taxon>Bacteria</taxon>
        <taxon>Pseudomonadati</taxon>
        <taxon>Pseudomonadota</taxon>
        <taxon>Betaproteobacteria</taxon>
        <taxon>Burkholderiales</taxon>
        <taxon>Comamonadaceae</taxon>
        <taxon>Variovorax</taxon>
    </lineage>
</organism>
<evidence type="ECO:0000313" key="3">
    <source>
        <dbReference type="EMBL" id="MEJ8812613.1"/>
    </source>
</evidence>
<protein>
    <recommendedName>
        <fullName evidence="5">Cell envelope biogenesis protein TolA</fullName>
    </recommendedName>
</protein>
<feature type="signal peptide" evidence="2">
    <location>
        <begin position="1"/>
        <end position="22"/>
    </location>
</feature>
<evidence type="ECO:0000256" key="1">
    <source>
        <dbReference type="SAM" id="MobiDB-lite"/>
    </source>
</evidence>